<dbReference type="OrthoDB" id="9804872at2"/>
<keyword evidence="3" id="KW-1185">Reference proteome</keyword>
<organism evidence="2 3">
    <name type="scientific">Stieleria marina</name>
    <dbReference type="NCBI Taxonomy" id="1930275"/>
    <lineage>
        <taxon>Bacteria</taxon>
        <taxon>Pseudomonadati</taxon>
        <taxon>Planctomycetota</taxon>
        <taxon>Planctomycetia</taxon>
        <taxon>Pirellulales</taxon>
        <taxon>Pirellulaceae</taxon>
        <taxon>Stieleria</taxon>
    </lineage>
</organism>
<reference evidence="2 3" key="1">
    <citation type="submission" date="2019-02" db="EMBL/GenBank/DDBJ databases">
        <title>Deep-cultivation of Planctomycetes and their phenomic and genomic characterization uncovers novel biology.</title>
        <authorList>
            <person name="Wiegand S."/>
            <person name="Jogler M."/>
            <person name="Boedeker C."/>
            <person name="Pinto D."/>
            <person name="Vollmers J."/>
            <person name="Rivas-Marin E."/>
            <person name="Kohn T."/>
            <person name="Peeters S.H."/>
            <person name="Heuer A."/>
            <person name="Rast P."/>
            <person name="Oberbeckmann S."/>
            <person name="Bunk B."/>
            <person name="Jeske O."/>
            <person name="Meyerdierks A."/>
            <person name="Storesund J.E."/>
            <person name="Kallscheuer N."/>
            <person name="Luecker S."/>
            <person name="Lage O.M."/>
            <person name="Pohl T."/>
            <person name="Merkel B.J."/>
            <person name="Hornburger P."/>
            <person name="Mueller R.-W."/>
            <person name="Bruemmer F."/>
            <person name="Labrenz M."/>
            <person name="Spormann A.M."/>
            <person name="Op den Camp H."/>
            <person name="Overmann J."/>
            <person name="Amann R."/>
            <person name="Jetten M.S.M."/>
            <person name="Mascher T."/>
            <person name="Medema M.H."/>
            <person name="Devos D.P."/>
            <person name="Kaster A.-K."/>
            <person name="Ovreas L."/>
            <person name="Rohde M."/>
            <person name="Galperin M.Y."/>
            <person name="Jogler C."/>
        </authorList>
    </citation>
    <scope>NUCLEOTIDE SEQUENCE [LARGE SCALE GENOMIC DNA]</scope>
    <source>
        <strain evidence="2 3">K23_9</strain>
    </source>
</reference>
<gene>
    <name evidence="2" type="ORF">K239x_21330</name>
</gene>
<dbReference type="Pfam" id="PF09899">
    <property type="entry name" value="DUF2126"/>
    <property type="match status" value="2"/>
</dbReference>
<evidence type="ECO:0000259" key="1">
    <source>
        <dbReference type="Pfam" id="PF09899"/>
    </source>
</evidence>
<feature type="domain" description="DUF2126" evidence="1">
    <location>
        <begin position="14"/>
        <end position="131"/>
    </location>
</feature>
<accession>A0A517NSS5</accession>
<dbReference type="Proteomes" id="UP000319817">
    <property type="component" value="Chromosome"/>
</dbReference>
<feature type="domain" description="DUF2126" evidence="1">
    <location>
        <begin position="191"/>
        <end position="668"/>
    </location>
</feature>
<dbReference type="RefSeq" id="WP_145417700.1">
    <property type="nucleotide sequence ID" value="NZ_CP036526.1"/>
</dbReference>
<evidence type="ECO:0000313" key="3">
    <source>
        <dbReference type="Proteomes" id="UP000319817"/>
    </source>
</evidence>
<sequence>MTVDDDVILALKAHDEDLIRSGQCIWVGAEPTYTDRMSEQPEWLFDALGDDKKERAHQILARLAKDASGAAVVRSVGRQYGGEPLPRWSFGLYTRRDGQPVWEGPPDPFLSEPTSAPAPEQLAKALSQTLTADGFAAAVLDSPLQHRVVFRVDNEPLTICGETEPLLARPSVHRKRVKDAEVVDSLSGEGHYLICFDNKEDGCLRAELPAIKETALFERLLAALSAAARSIGVPALILCGYPPPVDDDIAWMTVTADPAVIEINMAPAAHAADLLQDLRRLDAATVAEGLSSYRLQYNGDESDSGGGGQITLGGPSPEASPFLTKPILLPGLVHYFNRHPSLSYLHAFESVGPASQAPRVDEGVRGALSELSLSLALLRRIDNPTPETIWGTLSPFLADPSGNSHRSEINIEKLWNPFLGSRGQQGLVEFRALRMGPSAETTASLAALLRSVAAMLADHPCQDPLIDWRDELHQRFSLPFFLHQDFKEVLADLDKTGFGLQPPLVNHLLRDKDLLMTTCVLGQMQLEIRRAIEFWPLVGDVATQERGGSRLIDASTSRIEIRLRSATDDCTLDDWNLSVDDWAIPQHDAQDADGAARVVGLRYRSYVPDRGLHPMLGSQSPLTFCLSHPVDGTWRITIHPWDPDGAAYPGLPATMTDARERRRARCVVKKIDGVATPLVDPPGEAIGSHVVDLRWK</sequence>
<name>A0A517NSS5_9BACT</name>
<protein>
    <recommendedName>
        <fullName evidence="1">DUF2126 domain-containing protein</fullName>
    </recommendedName>
</protein>
<dbReference type="EMBL" id="CP036526">
    <property type="protein sequence ID" value="QDT10178.1"/>
    <property type="molecule type" value="Genomic_DNA"/>
</dbReference>
<evidence type="ECO:0000313" key="2">
    <source>
        <dbReference type="EMBL" id="QDT10178.1"/>
    </source>
</evidence>
<dbReference type="InterPro" id="IPR018667">
    <property type="entry name" value="DUF2126"/>
</dbReference>
<proteinExistence type="predicted"/>
<dbReference type="AlphaFoldDB" id="A0A517NSS5"/>